<dbReference type="Gene3D" id="1.10.150.240">
    <property type="entry name" value="Putative phosphatase, domain 2"/>
    <property type="match status" value="1"/>
</dbReference>
<reference evidence="1" key="2">
    <citation type="journal article" date="2022" name="BMC Genomics">
        <title>Comparative genome analysis of mycobacteria focusing on tRNA and non-coding RNA.</title>
        <authorList>
            <person name="Behra P.R.K."/>
            <person name="Pettersson B.M.F."/>
            <person name="Ramesh M."/>
            <person name="Das S."/>
            <person name="Dasgupta S."/>
            <person name="Kirsebom L.A."/>
        </authorList>
    </citation>
    <scope>NUCLEOTIDE SEQUENCE</scope>
    <source>
        <strain evidence="1">DSM 44838</strain>
    </source>
</reference>
<dbReference type="CDD" id="cd07505">
    <property type="entry name" value="HAD_BPGM-like"/>
    <property type="match status" value="1"/>
</dbReference>
<comment type="caution">
    <text evidence="1">The sequence shown here is derived from an EMBL/GenBank/DDBJ whole genome shotgun (WGS) entry which is preliminary data.</text>
</comment>
<gene>
    <name evidence="1" type="ORF">H7K45_23975</name>
</gene>
<dbReference type="InterPro" id="IPR023198">
    <property type="entry name" value="PGP-like_dom2"/>
</dbReference>
<proteinExistence type="predicted"/>
<dbReference type="Proteomes" id="UP001141629">
    <property type="component" value="Unassembled WGS sequence"/>
</dbReference>
<protein>
    <submittedName>
        <fullName evidence="1">HAD family phosphatase</fullName>
    </submittedName>
</protein>
<evidence type="ECO:0000313" key="2">
    <source>
        <dbReference type="Proteomes" id="UP001141629"/>
    </source>
</evidence>
<dbReference type="PRINTS" id="PR00413">
    <property type="entry name" value="HADHALOGNASE"/>
</dbReference>
<dbReference type="InterPro" id="IPR006439">
    <property type="entry name" value="HAD-SF_hydro_IA"/>
</dbReference>
<dbReference type="Pfam" id="PF00702">
    <property type="entry name" value="Hydrolase"/>
    <property type="match status" value="1"/>
</dbReference>
<name>A0A9X2Z5I0_9MYCO</name>
<dbReference type="NCBIfam" id="TIGR01509">
    <property type="entry name" value="HAD-SF-IA-v3"/>
    <property type="match status" value="1"/>
</dbReference>
<dbReference type="SFLD" id="SFLDG01135">
    <property type="entry name" value="C1.5.6:_HAD__Beta-PGM__Phospha"/>
    <property type="match status" value="1"/>
</dbReference>
<dbReference type="EMBL" id="JACKVK010000013">
    <property type="protein sequence ID" value="MCV7423618.1"/>
    <property type="molecule type" value="Genomic_DNA"/>
</dbReference>
<accession>A0A9X2Z5I0</accession>
<dbReference type="AlphaFoldDB" id="A0A9X2Z5I0"/>
<dbReference type="RefSeq" id="WP_263998582.1">
    <property type="nucleotide sequence ID" value="NZ_JACKVK010000013.1"/>
</dbReference>
<keyword evidence="2" id="KW-1185">Reference proteome</keyword>
<dbReference type="PANTHER" id="PTHR18901:SF38">
    <property type="entry name" value="PSEUDOURIDINE-5'-PHOSPHATASE"/>
    <property type="match status" value="1"/>
</dbReference>
<dbReference type="Gene3D" id="3.40.50.1000">
    <property type="entry name" value="HAD superfamily/HAD-like"/>
    <property type="match status" value="1"/>
</dbReference>
<dbReference type="InterPro" id="IPR036412">
    <property type="entry name" value="HAD-like_sf"/>
</dbReference>
<evidence type="ECO:0000313" key="1">
    <source>
        <dbReference type="EMBL" id="MCV7423618.1"/>
    </source>
</evidence>
<organism evidence="1 2">
    <name type="scientific">Mycobacterium yunnanensis</name>
    <dbReference type="NCBI Taxonomy" id="368477"/>
    <lineage>
        <taxon>Bacteria</taxon>
        <taxon>Bacillati</taxon>
        <taxon>Actinomycetota</taxon>
        <taxon>Actinomycetes</taxon>
        <taxon>Mycobacteriales</taxon>
        <taxon>Mycobacteriaceae</taxon>
        <taxon>Mycobacterium</taxon>
    </lineage>
</organism>
<sequence length="228" mass="24265">MRAVLFDMDGTLVDSEKLWDVSLQALYARLGGVLTAEVRESTVGSSSEGLMRIVYTDLGLEQDPAAMDESADWLHDRTGELFEQGLTWLPGARETLDALTAAGVPLALVTNTRRGLTERALKSIGSHYFSVSVCGDEVEHAKPAPDPYLRAAHLLGFDPAECLAVEDSVTGSAAAEAAGCPVLVVPNDVEVPEGPRRRRVTSLAEVDVDALRAIHRDLSSQLGAPASG</sequence>
<dbReference type="FunFam" id="3.40.50.1000:FF:000162">
    <property type="entry name" value="HAD-like protein"/>
    <property type="match status" value="1"/>
</dbReference>
<dbReference type="SFLD" id="SFLDS00003">
    <property type="entry name" value="Haloacid_Dehalogenase"/>
    <property type="match status" value="1"/>
</dbReference>
<dbReference type="InterPro" id="IPR023214">
    <property type="entry name" value="HAD_sf"/>
</dbReference>
<reference evidence="1" key="1">
    <citation type="submission" date="2020-07" db="EMBL/GenBank/DDBJ databases">
        <authorList>
            <person name="Pettersson B.M.F."/>
            <person name="Behra P.R.K."/>
            <person name="Ramesh M."/>
            <person name="Das S."/>
            <person name="Dasgupta S."/>
            <person name="Kirsebom L.A."/>
        </authorList>
    </citation>
    <scope>NUCLEOTIDE SEQUENCE</scope>
    <source>
        <strain evidence="1">DSM 44838</strain>
    </source>
</reference>
<dbReference type="SUPFAM" id="SSF56784">
    <property type="entry name" value="HAD-like"/>
    <property type="match status" value="1"/>
</dbReference>
<dbReference type="PANTHER" id="PTHR18901">
    <property type="entry name" value="2-DEOXYGLUCOSE-6-PHOSPHATE PHOSPHATASE 2"/>
    <property type="match status" value="1"/>
</dbReference>
<dbReference type="SFLD" id="SFLDG01129">
    <property type="entry name" value="C1.5:_HAD__Beta-PGM__Phosphata"/>
    <property type="match status" value="1"/>
</dbReference>